<dbReference type="EMBL" id="JABWUV010000001">
    <property type="protein sequence ID" value="KAF6386049.1"/>
    <property type="molecule type" value="Genomic_DNA"/>
</dbReference>
<dbReference type="FunFam" id="3.40.50.1000:FF:000001">
    <property type="entry name" value="Phospholipid-transporting ATPase IC"/>
    <property type="match status" value="1"/>
</dbReference>
<evidence type="ECO:0000256" key="13">
    <source>
        <dbReference type="ARBA" id="ARBA00022989"/>
    </source>
</evidence>
<dbReference type="PANTHER" id="PTHR24092:SF84">
    <property type="entry name" value="PHOSPHOLIPID-TRANSPORTING ATPASE VD"/>
    <property type="match status" value="1"/>
</dbReference>
<dbReference type="PROSITE" id="PS00154">
    <property type="entry name" value="ATPASE_E1_E2"/>
    <property type="match status" value="1"/>
</dbReference>
<dbReference type="Proteomes" id="UP000527355">
    <property type="component" value="Unassembled WGS sequence"/>
</dbReference>
<evidence type="ECO:0000256" key="17">
    <source>
        <dbReference type="SAM" id="MobiDB-lite"/>
    </source>
</evidence>
<feature type="region of interest" description="Disordered" evidence="17">
    <location>
        <begin position="258"/>
        <end position="293"/>
    </location>
</feature>
<dbReference type="GO" id="GO:0005524">
    <property type="term" value="F:ATP binding"/>
    <property type="evidence" value="ECO:0007669"/>
    <property type="project" value="UniProtKB-KW"/>
</dbReference>
<name>A0A7J8AIK0_MYOMY</name>
<keyword evidence="13" id="KW-1133">Transmembrane helix</keyword>
<dbReference type="InterPro" id="IPR036412">
    <property type="entry name" value="HAD-like_sf"/>
</dbReference>
<keyword evidence="10" id="KW-0067">ATP-binding</keyword>
<dbReference type="GO" id="GO:0046872">
    <property type="term" value="F:metal ion binding"/>
    <property type="evidence" value="ECO:0007669"/>
    <property type="project" value="UniProtKB-KW"/>
</dbReference>
<comment type="similarity">
    <text evidence="4">Belongs to the cation transport ATPase (P-type) (TC 3.A.3) family. Type IV subfamily.</text>
</comment>
<dbReference type="Gene3D" id="3.40.1110.10">
    <property type="entry name" value="Calcium-transporting ATPase, cytoplasmic domain N"/>
    <property type="match status" value="2"/>
</dbReference>
<dbReference type="FunFam" id="1.20.1110.10:FF:000006">
    <property type="entry name" value="Phospholipid-transporting ATPase"/>
    <property type="match status" value="1"/>
</dbReference>
<dbReference type="AlphaFoldDB" id="A0A7J8AIK0"/>
<dbReference type="SUPFAM" id="SSF56784">
    <property type="entry name" value="HAD-like"/>
    <property type="match status" value="1"/>
</dbReference>
<dbReference type="GO" id="GO:0140326">
    <property type="term" value="F:ATPase-coupled intramembrane lipid transporter activity"/>
    <property type="evidence" value="ECO:0007669"/>
    <property type="project" value="UniProtKB-EC"/>
</dbReference>
<keyword evidence="11" id="KW-0460">Magnesium</keyword>
<evidence type="ECO:0000256" key="3">
    <source>
        <dbReference type="ARBA" id="ARBA00004586"/>
    </source>
</evidence>
<evidence type="ECO:0000256" key="2">
    <source>
        <dbReference type="ARBA" id="ARBA00004127"/>
    </source>
</evidence>
<organism evidence="18 19">
    <name type="scientific">Myotis myotis</name>
    <name type="common">Greater mouse-eared bat</name>
    <name type="synonym">Vespertilio myotis</name>
    <dbReference type="NCBI Taxonomy" id="51298"/>
    <lineage>
        <taxon>Eukaryota</taxon>
        <taxon>Metazoa</taxon>
        <taxon>Chordata</taxon>
        <taxon>Craniata</taxon>
        <taxon>Vertebrata</taxon>
        <taxon>Euteleostomi</taxon>
        <taxon>Mammalia</taxon>
        <taxon>Eutheria</taxon>
        <taxon>Laurasiatheria</taxon>
        <taxon>Chiroptera</taxon>
        <taxon>Yangochiroptera</taxon>
        <taxon>Vespertilionidae</taxon>
        <taxon>Myotis</taxon>
    </lineage>
</organism>
<dbReference type="GO" id="GO:0045332">
    <property type="term" value="P:phospholipid translocation"/>
    <property type="evidence" value="ECO:0007669"/>
    <property type="project" value="TreeGrafter"/>
</dbReference>
<reference evidence="18 19" key="1">
    <citation type="journal article" date="2020" name="Nature">
        <title>Six reference-quality genomes reveal evolution of bat adaptations.</title>
        <authorList>
            <person name="Jebb D."/>
            <person name="Huang Z."/>
            <person name="Pippel M."/>
            <person name="Hughes G.M."/>
            <person name="Lavrichenko K."/>
            <person name="Devanna P."/>
            <person name="Winkler S."/>
            <person name="Jermiin L.S."/>
            <person name="Skirmuntt E.C."/>
            <person name="Katzourakis A."/>
            <person name="Burkitt-Gray L."/>
            <person name="Ray D.A."/>
            <person name="Sullivan K.A.M."/>
            <person name="Roscito J.G."/>
            <person name="Kirilenko B.M."/>
            <person name="Davalos L.M."/>
            <person name="Corthals A.P."/>
            <person name="Power M.L."/>
            <person name="Jones G."/>
            <person name="Ransome R.D."/>
            <person name="Dechmann D.K.N."/>
            <person name="Locatelli A.G."/>
            <person name="Puechmaille S.J."/>
            <person name="Fedrigo O."/>
            <person name="Jarvis E.D."/>
            <person name="Hiller M."/>
            <person name="Vernes S.C."/>
            <person name="Myers E.W."/>
            <person name="Teeling E.C."/>
        </authorList>
    </citation>
    <scope>NUCLEOTIDE SEQUENCE [LARGE SCALE GENOMIC DNA]</scope>
    <source>
        <strain evidence="18">MMyoMyo1</strain>
        <tissue evidence="18">Flight muscle</tissue>
    </source>
</reference>
<gene>
    <name evidence="18" type="ORF">mMyoMyo1_001171</name>
</gene>
<dbReference type="GO" id="GO:0005789">
    <property type="term" value="C:endoplasmic reticulum membrane"/>
    <property type="evidence" value="ECO:0007669"/>
    <property type="project" value="UniProtKB-SubCell"/>
</dbReference>
<evidence type="ECO:0000256" key="4">
    <source>
        <dbReference type="ARBA" id="ARBA00008109"/>
    </source>
</evidence>
<dbReference type="SUPFAM" id="SSF81660">
    <property type="entry name" value="Metal cation-transporting ATPase, ATP-binding domain N"/>
    <property type="match status" value="1"/>
</dbReference>
<evidence type="ECO:0000256" key="6">
    <source>
        <dbReference type="ARBA" id="ARBA00022692"/>
    </source>
</evidence>
<protein>
    <recommendedName>
        <fullName evidence="5">P-type phospholipid transporter</fullName>
        <ecNumber evidence="5">7.6.2.1</ecNumber>
    </recommendedName>
</protein>
<keyword evidence="19" id="KW-1185">Reference proteome</keyword>
<keyword evidence="8" id="KW-0547">Nucleotide-binding</keyword>
<dbReference type="InterPro" id="IPR023299">
    <property type="entry name" value="ATPase_P-typ_cyto_dom_N"/>
</dbReference>
<dbReference type="InterPro" id="IPR023214">
    <property type="entry name" value="HAD_sf"/>
</dbReference>
<evidence type="ECO:0000256" key="8">
    <source>
        <dbReference type="ARBA" id="ARBA00022741"/>
    </source>
</evidence>
<keyword evidence="9" id="KW-0256">Endoplasmic reticulum</keyword>
<feature type="compositionally biased region" description="Polar residues" evidence="17">
    <location>
        <begin position="263"/>
        <end position="274"/>
    </location>
</feature>
<evidence type="ECO:0000313" key="19">
    <source>
        <dbReference type="Proteomes" id="UP000527355"/>
    </source>
</evidence>
<dbReference type="GO" id="GO:0005886">
    <property type="term" value="C:plasma membrane"/>
    <property type="evidence" value="ECO:0007669"/>
    <property type="project" value="TreeGrafter"/>
</dbReference>
<dbReference type="PANTHER" id="PTHR24092">
    <property type="entry name" value="PROBABLE PHOSPHOLIPID-TRANSPORTING ATPASE"/>
    <property type="match status" value="1"/>
</dbReference>
<keyword evidence="12" id="KW-1278">Translocase</keyword>
<evidence type="ECO:0000256" key="5">
    <source>
        <dbReference type="ARBA" id="ARBA00012189"/>
    </source>
</evidence>
<sequence>MDSTIQCRALNITEDLGQIQYLFSDKTGTLTENKMVFRRCSVAGFDYCHEENAKRLESYQEAVSEDEDLADTPSGSLANMAKPRAPNSRMAHNRPLGSKSSHHLAGSCSALGSGEGAGETPHSRQAAFSSPIETDVVPDTRLLDKFSQLTPQLFGPVDETIPDPRQESLYIIDFFIALAICNTVVVSAPNQPRQKIRLSSLSGMPIKSLEEIKNLFQRLSVRRSSSPSLASGKEPSPGAPNAFVSRLSLFSRVKPASPAEGEVSQTAGSPQGPGSSACPPEREKQNGDAGIANGKVDAFPGQPLTSSLCYEAESPDEAALVYAARAYQCTLQSRTPEQVMVDFAALGPLTFQLLHILPFDSVRKRMSVVVRHPLSHQVVVYTKGADSVIMELLSVASPDGASLAKQQMIIREKTQKHLDDYAKRGLRTLCIAKKVMSDTEYEEWLRNHFLAETSIDNREELLLESAMRLENKLTLLGREIMLYFLNAGVWNTVDISKLFTSAPPPPPPHTHTHFDLIDICGSAHPMPSHIYPASNPFYSVPHCSEIDFICGRIGVVFLKEVI</sequence>
<evidence type="ECO:0000256" key="14">
    <source>
        <dbReference type="ARBA" id="ARBA00023136"/>
    </source>
</evidence>
<accession>A0A7J8AIK0</accession>
<comment type="subcellular location">
    <subcellularLocation>
        <location evidence="2">Endomembrane system</location>
        <topology evidence="2">Multi-pass membrane protein</topology>
    </subcellularLocation>
    <subcellularLocation>
        <location evidence="3">Endoplasmic reticulum membrane</location>
    </subcellularLocation>
</comment>
<evidence type="ECO:0000256" key="12">
    <source>
        <dbReference type="ARBA" id="ARBA00022967"/>
    </source>
</evidence>
<evidence type="ECO:0000256" key="11">
    <source>
        <dbReference type="ARBA" id="ARBA00022842"/>
    </source>
</evidence>
<evidence type="ECO:0000256" key="15">
    <source>
        <dbReference type="ARBA" id="ARBA00034036"/>
    </source>
</evidence>
<dbReference type="Gene3D" id="1.20.1110.10">
    <property type="entry name" value="Calcium-transporting ATPase, transmembrane domain"/>
    <property type="match status" value="1"/>
</dbReference>
<dbReference type="Gene3D" id="3.40.50.1000">
    <property type="entry name" value="HAD superfamily/HAD-like"/>
    <property type="match status" value="1"/>
</dbReference>
<comment type="caution">
    <text evidence="18">The sequence shown here is derived from an EMBL/GenBank/DDBJ whole genome shotgun (WGS) entry which is preliminary data.</text>
</comment>
<dbReference type="EC" id="7.6.2.1" evidence="5"/>
<dbReference type="VEuPathDB" id="HostDB:GeneID_118668284"/>
<dbReference type="FunFam" id="3.40.1110.10:FF:000009">
    <property type="entry name" value="Phospholipid-transporting ATPase"/>
    <property type="match status" value="1"/>
</dbReference>
<keyword evidence="6" id="KW-0812">Transmembrane</keyword>
<feature type="region of interest" description="Disordered" evidence="17">
    <location>
        <begin position="59"/>
        <end position="131"/>
    </location>
</feature>
<keyword evidence="14" id="KW-0472">Membrane</keyword>
<evidence type="ECO:0000256" key="10">
    <source>
        <dbReference type="ARBA" id="ARBA00022840"/>
    </source>
</evidence>
<proteinExistence type="inferred from homology"/>
<evidence type="ECO:0000256" key="9">
    <source>
        <dbReference type="ARBA" id="ARBA00022824"/>
    </source>
</evidence>
<evidence type="ECO:0000256" key="16">
    <source>
        <dbReference type="ARBA" id="ARBA00050913"/>
    </source>
</evidence>
<keyword evidence="7" id="KW-0479">Metal-binding</keyword>
<evidence type="ECO:0000313" key="18">
    <source>
        <dbReference type="EMBL" id="KAF6386049.1"/>
    </source>
</evidence>
<comment type="catalytic activity">
    <reaction evidence="15">
        <text>ATP + H2O + phospholipidSide 1 = ADP + phosphate + phospholipidSide 2.</text>
        <dbReference type="EC" id="7.6.2.1"/>
    </reaction>
</comment>
<evidence type="ECO:0000256" key="1">
    <source>
        <dbReference type="ARBA" id="ARBA00001946"/>
    </source>
</evidence>
<comment type="catalytic activity">
    <reaction evidence="16">
        <text>a beta-D-glucosyl-(1&lt;-&gt;1')-N-acylsphing-4-enine(out) + ATP + H2O = a beta-D-glucosyl-(1&lt;-&gt;1')-N-acylsphing-4-enine(in) + ADP + phosphate + H(+)</text>
        <dbReference type="Rhea" id="RHEA:66036"/>
        <dbReference type="ChEBI" id="CHEBI:15377"/>
        <dbReference type="ChEBI" id="CHEBI:15378"/>
        <dbReference type="ChEBI" id="CHEBI:22801"/>
        <dbReference type="ChEBI" id="CHEBI:30616"/>
        <dbReference type="ChEBI" id="CHEBI:43474"/>
        <dbReference type="ChEBI" id="CHEBI:456216"/>
    </reaction>
    <physiologicalReaction direction="left-to-right" evidence="16">
        <dbReference type="Rhea" id="RHEA:66037"/>
    </physiologicalReaction>
</comment>
<comment type="cofactor">
    <cofactor evidence="1">
        <name>Mg(2+)</name>
        <dbReference type="ChEBI" id="CHEBI:18420"/>
    </cofactor>
</comment>
<dbReference type="InterPro" id="IPR018303">
    <property type="entry name" value="ATPase_P-typ_P_site"/>
</dbReference>
<dbReference type="Pfam" id="PF13246">
    <property type="entry name" value="Cation_ATPase"/>
    <property type="match status" value="1"/>
</dbReference>
<evidence type="ECO:0000256" key="7">
    <source>
        <dbReference type="ARBA" id="ARBA00022723"/>
    </source>
</evidence>